<evidence type="ECO:0000256" key="1">
    <source>
        <dbReference type="SAM" id="Phobius"/>
    </source>
</evidence>
<evidence type="ECO:0000313" key="2">
    <source>
        <dbReference type="EMBL" id="OBZ70979.1"/>
    </source>
</evidence>
<sequence>MPALNKVKCHCRSHGCNGGLVSYHTFRTHWTRDLREESSKPYRLHAPISSAPCSKMPVGHTGSIQTSCEVYSPPLTTYLPSTGDPTHIEQDMLLNGTMLVSNLMLDVPWQGVPPVGPLDDSGISMVQRDPDLLLQHVGFWTAANAMAASNSHPLSAAVTYQMPAPSPDEESLMRELQNAMEAAMLTENVEGPKFLGPLVQTGTVDDEMPNPDEDIEVVSPEPWPEFISLQSSISQTGDVDDPDPFRCAFGVVGHTDISGLAPHLVSIYVLVCWLHLQHHLPRTACNIILWAFALIIVAVSQIACPGIPYIVPALPTVTLKSASSILGLEVPLCAQNLGNGLNKCGEFHNSPSKVAVN</sequence>
<gene>
    <name evidence="2" type="ORF">A0H81_09174</name>
</gene>
<keyword evidence="1" id="KW-0472">Membrane</keyword>
<dbReference type="OrthoDB" id="2666774at2759"/>
<feature type="transmembrane region" description="Helical" evidence="1">
    <location>
        <begin position="257"/>
        <end position="276"/>
    </location>
</feature>
<accession>A0A1C7M3P7</accession>
<organism evidence="2 3">
    <name type="scientific">Grifola frondosa</name>
    <name type="common">Maitake</name>
    <name type="synonym">Polyporus frondosus</name>
    <dbReference type="NCBI Taxonomy" id="5627"/>
    <lineage>
        <taxon>Eukaryota</taxon>
        <taxon>Fungi</taxon>
        <taxon>Dikarya</taxon>
        <taxon>Basidiomycota</taxon>
        <taxon>Agaricomycotina</taxon>
        <taxon>Agaricomycetes</taxon>
        <taxon>Polyporales</taxon>
        <taxon>Grifolaceae</taxon>
        <taxon>Grifola</taxon>
    </lineage>
</organism>
<dbReference type="AlphaFoldDB" id="A0A1C7M3P7"/>
<name>A0A1C7M3P7_GRIFR</name>
<keyword evidence="1" id="KW-0812">Transmembrane</keyword>
<reference evidence="2 3" key="1">
    <citation type="submission" date="2016-03" db="EMBL/GenBank/DDBJ databases">
        <title>Whole genome sequencing of Grifola frondosa 9006-11.</title>
        <authorList>
            <person name="Min B."/>
            <person name="Park H."/>
            <person name="Kim J.-G."/>
            <person name="Cho H."/>
            <person name="Oh Y.-L."/>
            <person name="Kong W.-S."/>
            <person name="Choi I.-G."/>
        </authorList>
    </citation>
    <scope>NUCLEOTIDE SEQUENCE [LARGE SCALE GENOMIC DNA]</scope>
    <source>
        <strain evidence="2 3">9006-11</strain>
    </source>
</reference>
<feature type="transmembrane region" description="Helical" evidence="1">
    <location>
        <begin position="288"/>
        <end position="311"/>
    </location>
</feature>
<keyword evidence="1" id="KW-1133">Transmembrane helix</keyword>
<evidence type="ECO:0008006" key="4">
    <source>
        <dbReference type="Google" id="ProtNLM"/>
    </source>
</evidence>
<dbReference type="Proteomes" id="UP000092993">
    <property type="component" value="Unassembled WGS sequence"/>
</dbReference>
<comment type="caution">
    <text evidence="2">The sequence shown here is derived from an EMBL/GenBank/DDBJ whole genome shotgun (WGS) entry which is preliminary data.</text>
</comment>
<evidence type="ECO:0000313" key="3">
    <source>
        <dbReference type="Proteomes" id="UP000092993"/>
    </source>
</evidence>
<proteinExistence type="predicted"/>
<keyword evidence="3" id="KW-1185">Reference proteome</keyword>
<dbReference type="EMBL" id="LUGG01000013">
    <property type="protein sequence ID" value="OBZ70979.1"/>
    <property type="molecule type" value="Genomic_DNA"/>
</dbReference>
<protein>
    <recommendedName>
        <fullName evidence="4">Post-SET domain-containing protein</fullName>
    </recommendedName>
</protein>